<accession>A0ABU7EIW3</accession>
<keyword evidence="3" id="KW-1185">Reference proteome</keyword>
<evidence type="ECO:0000313" key="2">
    <source>
        <dbReference type="EMBL" id="MED6286213.1"/>
    </source>
</evidence>
<feature type="region of interest" description="Disordered" evidence="1">
    <location>
        <begin position="1"/>
        <end position="23"/>
    </location>
</feature>
<dbReference type="Proteomes" id="UP001352852">
    <property type="component" value="Unassembled WGS sequence"/>
</dbReference>
<organism evidence="2 3">
    <name type="scientific">Characodon lateralis</name>
    <dbReference type="NCBI Taxonomy" id="208331"/>
    <lineage>
        <taxon>Eukaryota</taxon>
        <taxon>Metazoa</taxon>
        <taxon>Chordata</taxon>
        <taxon>Craniata</taxon>
        <taxon>Vertebrata</taxon>
        <taxon>Euteleostomi</taxon>
        <taxon>Actinopterygii</taxon>
        <taxon>Neopterygii</taxon>
        <taxon>Teleostei</taxon>
        <taxon>Neoteleostei</taxon>
        <taxon>Acanthomorphata</taxon>
        <taxon>Ovalentaria</taxon>
        <taxon>Atherinomorphae</taxon>
        <taxon>Cyprinodontiformes</taxon>
        <taxon>Goodeidae</taxon>
        <taxon>Characodon</taxon>
    </lineage>
</organism>
<feature type="compositionally biased region" description="Basic and acidic residues" evidence="1">
    <location>
        <begin position="1"/>
        <end position="15"/>
    </location>
</feature>
<sequence length="105" mass="12263">MQSSNEHTDKIHSEHASSTPQVNAKTHSETCLLLHPPFNQYTHLLCHPKISKQTLSRILILTYCLSSLSYLFSKTEERKSQVLSDNSWYDMTEQKHFKYLSGHWL</sequence>
<reference evidence="2 3" key="1">
    <citation type="submission" date="2021-06" db="EMBL/GenBank/DDBJ databases">
        <authorList>
            <person name="Palmer J.M."/>
        </authorList>
    </citation>
    <scope>NUCLEOTIDE SEQUENCE [LARGE SCALE GENOMIC DNA]</scope>
    <source>
        <strain evidence="2 3">CL_MEX2019</strain>
        <tissue evidence="2">Muscle</tissue>
    </source>
</reference>
<evidence type="ECO:0000256" key="1">
    <source>
        <dbReference type="SAM" id="MobiDB-lite"/>
    </source>
</evidence>
<proteinExistence type="predicted"/>
<evidence type="ECO:0000313" key="3">
    <source>
        <dbReference type="Proteomes" id="UP001352852"/>
    </source>
</evidence>
<gene>
    <name evidence="2" type="ORF">CHARACLAT_003547</name>
</gene>
<dbReference type="EMBL" id="JAHUTJ010057535">
    <property type="protein sequence ID" value="MED6286213.1"/>
    <property type="molecule type" value="Genomic_DNA"/>
</dbReference>
<name>A0ABU7EIW3_9TELE</name>
<comment type="caution">
    <text evidence="2">The sequence shown here is derived from an EMBL/GenBank/DDBJ whole genome shotgun (WGS) entry which is preliminary data.</text>
</comment>
<protein>
    <submittedName>
        <fullName evidence="2">Uncharacterized protein</fullName>
    </submittedName>
</protein>